<dbReference type="OMA" id="WWIQTAY"/>
<dbReference type="PANTHER" id="PTHR22589">
    <property type="entry name" value="CARNITINE O-ACYLTRANSFERASE"/>
    <property type="match status" value="1"/>
</dbReference>
<feature type="active site" description="Proton acceptor" evidence="4">
    <location>
        <position position="317"/>
    </location>
</feature>
<proteinExistence type="inferred from homology"/>
<gene>
    <name evidence="6" type="ORF">KFE25_007772</name>
</gene>
<dbReference type="Pfam" id="PF00755">
    <property type="entry name" value="Carn_acyltransf"/>
    <property type="match status" value="1"/>
</dbReference>
<dbReference type="InterPro" id="IPR042231">
    <property type="entry name" value="Cho/carn_acyl_trans_2"/>
</dbReference>
<evidence type="ECO:0000256" key="3">
    <source>
        <dbReference type="ARBA" id="ARBA00023315"/>
    </source>
</evidence>
<comment type="caution">
    <text evidence="6">The sequence shown here is derived from an EMBL/GenBank/DDBJ whole genome shotgun (WGS) entry which is preliminary data.</text>
</comment>
<dbReference type="OrthoDB" id="240216at2759"/>
<protein>
    <recommendedName>
        <fullName evidence="5">Choline/carnitine acyltransferase domain-containing protein</fullName>
    </recommendedName>
</protein>
<name>A0A8J6CE33_DIALT</name>
<keyword evidence="3" id="KW-0012">Acyltransferase</keyword>
<dbReference type="Gene3D" id="3.30.559.70">
    <property type="entry name" value="Choline/Carnitine o-acyltransferase, domain 2"/>
    <property type="match status" value="1"/>
</dbReference>
<dbReference type="InterPro" id="IPR023213">
    <property type="entry name" value="CAT-like_dom_sf"/>
</dbReference>
<feature type="domain" description="Choline/carnitine acyltransferase" evidence="5">
    <location>
        <begin position="24"/>
        <end position="592"/>
    </location>
</feature>
<comment type="similarity">
    <text evidence="1">Belongs to the carnitine/choline acetyltransferase family.</text>
</comment>
<keyword evidence="2" id="KW-0808">Transferase</keyword>
<evidence type="ECO:0000256" key="1">
    <source>
        <dbReference type="ARBA" id="ARBA00005232"/>
    </source>
</evidence>
<dbReference type="Proteomes" id="UP000751190">
    <property type="component" value="Unassembled WGS sequence"/>
</dbReference>
<dbReference type="SUPFAM" id="SSF52777">
    <property type="entry name" value="CoA-dependent acyltransferases"/>
    <property type="match status" value="2"/>
</dbReference>
<organism evidence="6 7">
    <name type="scientific">Diacronema lutheri</name>
    <name type="common">Unicellular marine alga</name>
    <name type="synonym">Monochrysis lutheri</name>
    <dbReference type="NCBI Taxonomy" id="2081491"/>
    <lineage>
        <taxon>Eukaryota</taxon>
        <taxon>Haptista</taxon>
        <taxon>Haptophyta</taxon>
        <taxon>Pavlovophyceae</taxon>
        <taxon>Pavlovales</taxon>
        <taxon>Pavlovaceae</taxon>
        <taxon>Diacronema</taxon>
    </lineage>
</organism>
<evidence type="ECO:0000313" key="7">
    <source>
        <dbReference type="Proteomes" id="UP000751190"/>
    </source>
</evidence>
<dbReference type="PANTHER" id="PTHR22589:SF67">
    <property type="entry name" value="PEROXISOMAL CARNITINE O-OCTANOYLTRANSFERASE"/>
    <property type="match status" value="1"/>
</dbReference>
<dbReference type="InterPro" id="IPR039551">
    <property type="entry name" value="Cho/carn_acyl_trans"/>
</dbReference>
<accession>A0A8J6CE33</accession>
<reference evidence="6" key="1">
    <citation type="submission" date="2021-05" db="EMBL/GenBank/DDBJ databases">
        <title>The genome of the haptophyte Pavlova lutheri (Diacronema luteri, Pavlovales) - a model for lipid biosynthesis in eukaryotic algae.</title>
        <authorList>
            <person name="Hulatt C.J."/>
            <person name="Posewitz M.C."/>
        </authorList>
    </citation>
    <scope>NUCLEOTIDE SEQUENCE</scope>
    <source>
        <strain evidence="6">NIVA-4/92</strain>
    </source>
</reference>
<dbReference type="EMBL" id="JAGTXO010000003">
    <property type="protein sequence ID" value="KAG8469254.1"/>
    <property type="molecule type" value="Genomic_DNA"/>
</dbReference>
<dbReference type="GO" id="GO:0016746">
    <property type="term" value="F:acyltransferase activity"/>
    <property type="evidence" value="ECO:0007669"/>
    <property type="project" value="UniProtKB-KW"/>
</dbReference>
<dbReference type="AlphaFoldDB" id="A0A8J6CE33"/>
<dbReference type="InterPro" id="IPR000542">
    <property type="entry name" value="Carn_acyl_trans"/>
</dbReference>
<evidence type="ECO:0000256" key="4">
    <source>
        <dbReference type="PIRSR" id="PIRSR600542-1"/>
    </source>
</evidence>
<evidence type="ECO:0000256" key="2">
    <source>
        <dbReference type="ARBA" id="ARBA00022679"/>
    </source>
</evidence>
<evidence type="ECO:0000313" key="6">
    <source>
        <dbReference type="EMBL" id="KAG8469254.1"/>
    </source>
</evidence>
<keyword evidence="7" id="KW-1185">Reference proteome</keyword>
<sequence>MAVTASSAGKAKTYAFQDELAPYPMPDLEETCQVYLRSLRPLLTDEQYEHSQAVVADFVRDGGQAHELQQVLIARAAEHKNWMEEWWLRMAYLMTRETHAIHVNWFGVFPDWGVKLSAVQAAALMMVSTLEFKAALDSQTLPPETMRGQPLCMHQYSQIFGTTRIPGEGEDTIETHAHSRHVAVFRNDHIFSLTPYHADGTMFSVAEAAAALQQVLDMSSSVLEEAEEPSISVLTSANRDKWAAVRTDMMERSAVNRASIREIETALYCLSFEDASPSSKQEVAQLCFAGDGRNKWFDKSFTTLVFDNGRGGCNAEHSPVDAMVCVSMFDYVVKRTRDKVILERAHVFEPLPRSAVPPPTKLNFELWPALSMAIETASVELTQLINDVSVRVFKFKHFGKAFIKNYKMHPDFFVQMAIQLAYCRMHGEPVATYETGHTRAFFHGRTETIRSCSLESVAFCKAMADAATKPADALAALRAALTAHGEFAQLALSGRACDRHLLGLYIAAHFSGMTPRPAIFTDTAYKKSGGGGNFVISTSNVGYTPLFGGFAPMRKDGYGACYSILDSRINISTSSWNTCAHTDCQKFGEHLVKALIDMQHLCIAASPPPAQGPSKL</sequence>
<evidence type="ECO:0000259" key="5">
    <source>
        <dbReference type="Pfam" id="PF00755"/>
    </source>
</evidence>
<dbReference type="Gene3D" id="3.30.559.10">
    <property type="entry name" value="Chloramphenicol acetyltransferase-like domain"/>
    <property type="match status" value="1"/>
</dbReference>